<dbReference type="Pfam" id="PF01790">
    <property type="entry name" value="LGT"/>
    <property type="match status" value="1"/>
</dbReference>
<evidence type="ECO:0000256" key="6">
    <source>
        <dbReference type="SAM" id="Phobius"/>
    </source>
</evidence>
<feature type="transmembrane region" description="Helical" evidence="6">
    <location>
        <begin position="133"/>
        <end position="160"/>
    </location>
</feature>
<organism evidence="7">
    <name type="scientific">mine drainage metagenome</name>
    <dbReference type="NCBI Taxonomy" id="410659"/>
    <lineage>
        <taxon>unclassified sequences</taxon>
        <taxon>metagenomes</taxon>
        <taxon>ecological metagenomes</taxon>
    </lineage>
</organism>
<sequence>MLSVADVMAVATPPGLMLGRFANFVNAELWGRPSHMPWAVAFPGAAAQDCGPDWLTICTRHPSQIYEAGMEGLILGAILLFLAWRRDWLRAPGSLLRVFVAGYGLSRFIVEFFRQADAEFITPTNPFGNVVSFGSLGGFSMGQVLSIPMIFLGIGIVIWARKRRARPA</sequence>
<evidence type="ECO:0000256" key="4">
    <source>
        <dbReference type="ARBA" id="ARBA00022989"/>
    </source>
</evidence>
<feature type="transmembrane region" description="Helical" evidence="6">
    <location>
        <begin position="65"/>
        <end position="83"/>
    </location>
</feature>
<name>A0A1J5PIZ3_9ZZZZ</name>
<keyword evidence="7" id="KW-0328">Glycosyltransferase</keyword>
<dbReference type="EC" id="2.4.99.-" evidence="7"/>
<evidence type="ECO:0000256" key="3">
    <source>
        <dbReference type="ARBA" id="ARBA00022692"/>
    </source>
</evidence>
<dbReference type="PROSITE" id="PS01311">
    <property type="entry name" value="LGT"/>
    <property type="match status" value="1"/>
</dbReference>
<dbReference type="GO" id="GO:0005886">
    <property type="term" value="C:plasma membrane"/>
    <property type="evidence" value="ECO:0007669"/>
    <property type="project" value="InterPro"/>
</dbReference>
<dbReference type="PANTHER" id="PTHR30589">
    <property type="entry name" value="PROLIPOPROTEIN DIACYLGLYCERYL TRANSFERASE"/>
    <property type="match status" value="1"/>
</dbReference>
<keyword evidence="2 7" id="KW-0808">Transferase</keyword>
<evidence type="ECO:0000256" key="2">
    <source>
        <dbReference type="ARBA" id="ARBA00022679"/>
    </source>
</evidence>
<evidence type="ECO:0000256" key="5">
    <source>
        <dbReference type="ARBA" id="ARBA00023136"/>
    </source>
</evidence>
<evidence type="ECO:0000313" key="7">
    <source>
        <dbReference type="EMBL" id="OIQ65251.1"/>
    </source>
</evidence>
<dbReference type="GO" id="GO:0042158">
    <property type="term" value="P:lipoprotein biosynthetic process"/>
    <property type="evidence" value="ECO:0007669"/>
    <property type="project" value="InterPro"/>
</dbReference>
<proteinExistence type="predicted"/>
<protein>
    <submittedName>
        <fullName evidence="7">Prolipoprotein diacylglyceryl transferase</fullName>
        <ecNumber evidence="7">2.4.99.-</ecNumber>
    </submittedName>
</protein>
<keyword evidence="3 6" id="KW-0812">Transmembrane</keyword>
<keyword evidence="4 6" id="KW-1133">Transmembrane helix</keyword>
<dbReference type="PANTHER" id="PTHR30589:SF0">
    <property type="entry name" value="PHOSPHATIDYLGLYCEROL--PROLIPOPROTEIN DIACYLGLYCERYL TRANSFERASE"/>
    <property type="match status" value="1"/>
</dbReference>
<keyword evidence="5 6" id="KW-0472">Membrane</keyword>
<reference evidence="7" key="1">
    <citation type="submission" date="2016-10" db="EMBL/GenBank/DDBJ databases">
        <title>Sequence of Gallionella enrichment culture.</title>
        <authorList>
            <person name="Poehlein A."/>
            <person name="Muehling M."/>
            <person name="Daniel R."/>
        </authorList>
    </citation>
    <scope>NUCLEOTIDE SEQUENCE</scope>
</reference>
<dbReference type="EMBL" id="MLJW01007481">
    <property type="protein sequence ID" value="OIQ65251.1"/>
    <property type="molecule type" value="Genomic_DNA"/>
</dbReference>
<keyword evidence="7" id="KW-0449">Lipoprotein</keyword>
<gene>
    <name evidence="7" type="primary">lgt_19</name>
    <name evidence="7" type="ORF">GALL_531930</name>
</gene>
<keyword evidence="1" id="KW-1003">Cell membrane</keyword>
<dbReference type="GO" id="GO:0008961">
    <property type="term" value="F:phosphatidylglycerol-prolipoprotein diacylglyceryl transferase activity"/>
    <property type="evidence" value="ECO:0007669"/>
    <property type="project" value="InterPro"/>
</dbReference>
<evidence type="ECO:0000256" key="1">
    <source>
        <dbReference type="ARBA" id="ARBA00022475"/>
    </source>
</evidence>
<dbReference type="InterPro" id="IPR001640">
    <property type="entry name" value="Lgt"/>
</dbReference>
<comment type="caution">
    <text evidence="7">The sequence shown here is derived from an EMBL/GenBank/DDBJ whole genome shotgun (WGS) entry which is preliminary data.</text>
</comment>
<dbReference type="AlphaFoldDB" id="A0A1J5PIZ3"/>
<accession>A0A1J5PIZ3</accession>